<evidence type="ECO:0000256" key="5">
    <source>
        <dbReference type="PROSITE-ProRule" id="PRU10015"/>
    </source>
</evidence>
<organism evidence="7 8">
    <name type="scientific">Dethiosulfovibrio salsuginis</name>
    <dbReference type="NCBI Taxonomy" id="561720"/>
    <lineage>
        <taxon>Bacteria</taxon>
        <taxon>Thermotogati</taxon>
        <taxon>Synergistota</taxon>
        <taxon>Synergistia</taxon>
        <taxon>Synergistales</taxon>
        <taxon>Dethiosulfovibrionaceae</taxon>
        <taxon>Dethiosulfovibrio</taxon>
    </lineage>
</organism>
<evidence type="ECO:0000256" key="4">
    <source>
        <dbReference type="PROSITE-ProRule" id="PRU01024"/>
    </source>
</evidence>
<dbReference type="EMBL" id="FXBB01000001">
    <property type="protein sequence ID" value="SMG10164.1"/>
    <property type="molecule type" value="Genomic_DNA"/>
</dbReference>
<keyword evidence="1 4" id="KW-0489">Methyltransferase</keyword>
<evidence type="ECO:0000256" key="3">
    <source>
        <dbReference type="ARBA" id="ARBA00022691"/>
    </source>
</evidence>
<dbReference type="PROSITE" id="PS01231">
    <property type="entry name" value="TRMA_2"/>
    <property type="match status" value="1"/>
</dbReference>
<feature type="binding site" evidence="4">
    <location>
        <position position="281"/>
    </location>
    <ligand>
        <name>S-adenosyl-L-methionine</name>
        <dbReference type="ChEBI" id="CHEBI:59789"/>
    </ligand>
</feature>
<dbReference type="RefSeq" id="WP_159448176.1">
    <property type="nucleotide sequence ID" value="NZ_FXBB01000001.1"/>
</dbReference>
<dbReference type="PANTHER" id="PTHR11061">
    <property type="entry name" value="RNA M5U METHYLTRANSFERASE"/>
    <property type="match status" value="1"/>
</dbReference>
<comment type="similarity">
    <text evidence="4">Belongs to the class I-like SAM-binding methyltransferase superfamily. RNA M5U methyltransferase family.</text>
</comment>
<keyword evidence="8" id="KW-1185">Reference proteome</keyword>
<dbReference type="GO" id="GO:0070041">
    <property type="term" value="F:rRNA (uridine-C5-)-methyltransferase activity"/>
    <property type="evidence" value="ECO:0007669"/>
    <property type="project" value="TreeGrafter"/>
</dbReference>
<dbReference type="SUPFAM" id="SSF53335">
    <property type="entry name" value="S-adenosyl-L-methionine-dependent methyltransferases"/>
    <property type="match status" value="1"/>
</dbReference>
<dbReference type="InterPro" id="IPR029063">
    <property type="entry name" value="SAM-dependent_MTases_sf"/>
</dbReference>
<proteinExistence type="inferred from homology"/>
<keyword evidence="2 4" id="KW-0808">Transferase</keyword>
<evidence type="ECO:0000313" key="8">
    <source>
        <dbReference type="Proteomes" id="UP000193355"/>
    </source>
</evidence>
<dbReference type="InterPro" id="IPR030391">
    <property type="entry name" value="MeTrfase_TrmA_CS"/>
</dbReference>
<evidence type="ECO:0000256" key="2">
    <source>
        <dbReference type="ARBA" id="ARBA00022679"/>
    </source>
</evidence>
<dbReference type="Gene3D" id="2.40.50.1070">
    <property type="match status" value="1"/>
</dbReference>
<dbReference type="InterPro" id="IPR030390">
    <property type="entry name" value="MeTrfase_TrmA_AS"/>
</dbReference>
<dbReference type="PROSITE" id="PS51687">
    <property type="entry name" value="SAM_MT_RNA_M5U"/>
    <property type="match status" value="1"/>
</dbReference>
<dbReference type="Gene3D" id="2.40.50.140">
    <property type="entry name" value="Nucleic acid-binding proteins"/>
    <property type="match status" value="1"/>
</dbReference>
<dbReference type="InterPro" id="IPR012340">
    <property type="entry name" value="NA-bd_OB-fold"/>
</dbReference>
<evidence type="ECO:0000259" key="6">
    <source>
        <dbReference type="PROSITE" id="PS50926"/>
    </source>
</evidence>
<gene>
    <name evidence="7" type="ORF">SAMN06275492_101183</name>
</gene>
<dbReference type="Gene3D" id="3.40.50.150">
    <property type="entry name" value="Vaccinia Virus protein VP39"/>
    <property type="match status" value="1"/>
</dbReference>
<dbReference type="STRING" id="561720.SAMN06275492_101183"/>
<protein>
    <submittedName>
        <fullName evidence="7">23S rRNA (Uracil1939-C5)-methyltransferase</fullName>
    </submittedName>
</protein>
<dbReference type="InterPro" id="IPR010280">
    <property type="entry name" value="U5_MeTrfase_fam"/>
</dbReference>
<dbReference type="AlphaFoldDB" id="A0A1X7I6N0"/>
<reference evidence="8" key="1">
    <citation type="submission" date="2017-04" db="EMBL/GenBank/DDBJ databases">
        <authorList>
            <person name="Varghese N."/>
            <person name="Submissions S."/>
        </authorList>
    </citation>
    <scope>NUCLEOTIDE SEQUENCE [LARGE SCALE GENOMIC DNA]</scope>
    <source>
        <strain evidence="8">USBA 82</strain>
    </source>
</reference>
<dbReference type="PROSITE" id="PS01230">
    <property type="entry name" value="TRMA_1"/>
    <property type="match status" value="1"/>
</dbReference>
<dbReference type="NCBIfam" id="TIGR00479">
    <property type="entry name" value="rumA"/>
    <property type="match status" value="1"/>
</dbReference>
<dbReference type="CDD" id="cd02440">
    <property type="entry name" value="AdoMet_MTases"/>
    <property type="match status" value="1"/>
</dbReference>
<evidence type="ECO:0000256" key="1">
    <source>
        <dbReference type="ARBA" id="ARBA00022603"/>
    </source>
</evidence>
<evidence type="ECO:0000313" key="7">
    <source>
        <dbReference type="EMBL" id="SMG10164.1"/>
    </source>
</evidence>
<dbReference type="OrthoDB" id="9804590at2"/>
<keyword evidence="3 4" id="KW-0949">S-adenosyl-L-methionine</keyword>
<dbReference type="Proteomes" id="UP000193355">
    <property type="component" value="Unassembled WGS sequence"/>
</dbReference>
<accession>A0A1X7I6N0</accession>
<feature type="binding site" evidence="4">
    <location>
        <position position="376"/>
    </location>
    <ligand>
        <name>S-adenosyl-L-methionine</name>
        <dbReference type="ChEBI" id="CHEBI:59789"/>
    </ligand>
</feature>
<feature type="active site" evidence="5">
    <location>
        <position position="403"/>
    </location>
</feature>
<sequence>MKELILKIRDINSTGQGVALSEEGKVIFVDGALPGERVLVSMIQEKKNYGRARLMEIESPSDDRVTPKCPWFGSCGGCQIQHGSYGLQISLKEAMVKSTMERIGGVDVAEVICVPSERRWEYRNKASFPVRAGKEGGIGFFSANSHLIVPVDRCPVLKPEIDSIYSAIRRDLQEELSSPGFFYNEKNNSGFLRHIVARSNENKELLLMLVVSNFNKKLMNKVGSYLKSKYRDKLLSFSWNLNDKKTNRIIGDETFPAWGGNLILEKLGDFSFRYDGTAFFQVNTLQAENLFELASEWAASPEDRVVELYSGVGALTSYLSKNAKSVLAVEEWRPSVERLEENMSFNGIKNVNSLCGKAEELIKAMIKEKPKVVVVDPPRTGCAPEVLSAVTESVASKLVYVSCNPATLARDTAILIKAGWNFSELRSFDLFPQTCHVETVVRFTR</sequence>
<dbReference type="InterPro" id="IPR002792">
    <property type="entry name" value="TRAM_dom"/>
</dbReference>
<dbReference type="Pfam" id="PF01938">
    <property type="entry name" value="TRAM"/>
    <property type="match status" value="1"/>
</dbReference>
<feature type="domain" description="TRAM" evidence="6">
    <location>
        <begin position="1"/>
        <end position="56"/>
    </location>
</feature>
<name>A0A1X7I6N0_9BACT</name>
<feature type="active site" description="Nucleophile" evidence="4">
    <location>
        <position position="403"/>
    </location>
</feature>
<dbReference type="FunFam" id="2.40.50.140:FF:000097">
    <property type="entry name" value="23S rRNA (uracil(1939)-C(5))-methyltransferase RlmD"/>
    <property type="match status" value="1"/>
</dbReference>
<feature type="binding site" evidence="4">
    <location>
        <position position="330"/>
    </location>
    <ligand>
        <name>S-adenosyl-L-methionine</name>
        <dbReference type="ChEBI" id="CHEBI:59789"/>
    </ligand>
</feature>
<dbReference type="GO" id="GO:0070475">
    <property type="term" value="P:rRNA base methylation"/>
    <property type="evidence" value="ECO:0007669"/>
    <property type="project" value="TreeGrafter"/>
</dbReference>
<dbReference type="Pfam" id="PF05958">
    <property type="entry name" value="tRNA_U5-meth_tr"/>
    <property type="match status" value="1"/>
</dbReference>
<dbReference type="PANTHER" id="PTHR11061:SF30">
    <property type="entry name" value="TRNA (URACIL(54)-C(5))-METHYLTRANSFERASE"/>
    <property type="match status" value="1"/>
</dbReference>
<dbReference type="SUPFAM" id="SSF50249">
    <property type="entry name" value="Nucleic acid-binding proteins"/>
    <property type="match status" value="1"/>
</dbReference>
<feature type="binding site" evidence="4">
    <location>
        <position position="309"/>
    </location>
    <ligand>
        <name>S-adenosyl-L-methionine</name>
        <dbReference type="ChEBI" id="CHEBI:59789"/>
    </ligand>
</feature>
<dbReference type="PROSITE" id="PS50926">
    <property type="entry name" value="TRAM"/>
    <property type="match status" value="1"/>
</dbReference>